<keyword evidence="1" id="KW-0732">Signal</keyword>
<accession>A0A518CPL2</accession>
<dbReference type="Proteomes" id="UP000317178">
    <property type="component" value="Chromosome"/>
</dbReference>
<organism evidence="2 3">
    <name type="scientific">Polystyrenella longa</name>
    <dbReference type="NCBI Taxonomy" id="2528007"/>
    <lineage>
        <taxon>Bacteria</taxon>
        <taxon>Pseudomonadati</taxon>
        <taxon>Planctomycetota</taxon>
        <taxon>Planctomycetia</taxon>
        <taxon>Planctomycetales</taxon>
        <taxon>Planctomycetaceae</taxon>
        <taxon>Polystyrenella</taxon>
    </lineage>
</organism>
<name>A0A518CPL2_9PLAN</name>
<reference evidence="2 3" key="1">
    <citation type="submission" date="2019-02" db="EMBL/GenBank/DDBJ databases">
        <title>Deep-cultivation of Planctomycetes and their phenomic and genomic characterization uncovers novel biology.</title>
        <authorList>
            <person name="Wiegand S."/>
            <person name="Jogler M."/>
            <person name="Boedeker C."/>
            <person name="Pinto D."/>
            <person name="Vollmers J."/>
            <person name="Rivas-Marin E."/>
            <person name="Kohn T."/>
            <person name="Peeters S.H."/>
            <person name="Heuer A."/>
            <person name="Rast P."/>
            <person name="Oberbeckmann S."/>
            <person name="Bunk B."/>
            <person name="Jeske O."/>
            <person name="Meyerdierks A."/>
            <person name="Storesund J.E."/>
            <person name="Kallscheuer N."/>
            <person name="Luecker S."/>
            <person name="Lage O.M."/>
            <person name="Pohl T."/>
            <person name="Merkel B.J."/>
            <person name="Hornburger P."/>
            <person name="Mueller R.-W."/>
            <person name="Bruemmer F."/>
            <person name="Labrenz M."/>
            <person name="Spormann A.M."/>
            <person name="Op den Camp H."/>
            <person name="Overmann J."/>
            <person name="Amann R."/>
            <person name="Jetten M.S.M."/>
            <person name="Mascher T."/>
            <person name="Medema M.H."/>
            <person name="Devos D.P."/>
            <person name="Kaster A.-K."/>
            <person name="Ovreas L."/>
            <person name="Rohde M."/>
            <person name="Galperin M.Y."/>
            <person name="Jogler C."/>
        </authorList>
    </citation>
    <scope>NUCLEOTIDE SEQUENCE [LARGE SCALE GENOMIC DNA]</scope>
    <source>
        <strain evidence="2 3">Pla110</strain>
    </source>
</reference>
<dbReference type="AlphaFoldDB" id="A0A518CPL2"/>
<dbReference type="RefSeq" id="WP_144996346.1">
    <property type="nucleotide sequence ID" value="NZ_CP036281.1"/>
</dbReference>
<proteinExistence type="predicted"/>
<sequence precursor="true">MNRIVISLFSLSLVMFAFSEAVLADDSLANDLQIKVDNSPVALDGSQFFRFHKGESENEVEITFEKSRKKMTGTRIVFEKKGEDPMVITTGKKGIHVVSSGSTIQAVAITIKPVKSGTALTIEKLQGVIATTPASQFISPSKD</sequence>
<evidence type="ECO:0000256" key="1">
    <source>
        <dbReference type="SAM" id="SignalP"/>
    </source>
</evidence>
<protein>
    <submittedName>
        <fullName evidence="2">Uncharacterized protein</fullName>
    </submittedName>
</protein>
<feature type="chain" id="PRO_5022108945" evidence="1">
    <location>
        <begin position="25"/>
        <end position="143"/>
    </location>
</feature>
<keyword evidence="3" id="KW-1185">Reference proteome</keyword>
<dbReference type="EMBL" id="CP036281">
    <property type="protein sequence ID" value="QDU81134.1"/>
    <property type="molecule type" value="Genomic_DNA"/>
</dbReference>
<evidence type="ECO:0000313" key="2">
    <source>
        <dbReference type="EMBL" id="QDU81134.1"/>
    </source>
</evidence>
<gene>
    <name evidence="2" type="ORF">Pla110_28710</name>
</gene>
<feature type="signal peptide" evidence="1">
    <location>
        <begin position="1"/>
        <end position="24"/>
    </location>
</feature>
<evidence type="ECO:0000313" key="3">
    <source>
        <dbReference type="Proteomes" id="UP000317178"/>
    </source>
</evidence>
<dbReference type="KEGG" id="plon:Pla110_28710"/>